<dbReference type="Proteomes" id="UP000039865">
    <property type="component" value="Unassembled WGS sequence"/>
</dbReference>
<name>A0A078AS90_STYLE</name>
<dbReference type="EMBL" id="CCKQ01013390">
    <property type="protein sequence ID" value="CDW85049.1"/>
    <property type="molecule type" value="Genomic_DNA"/>
</dbReference>
<keyword evidence="2" id="KW-1185">Reference proteome</keyword>
<reference evidence="1 2" key="1">
    <citation type="submission" date="2014-06" db="EMBL/GenBank/DDBJ databases">
        <authorList>
            <person name="Swart Estienne"/>
        </authorList>
    </citation>
    <scope>NUCLEOTIDE SEQUENCE [LARGE SCALE GENOMIC DNA]</scope>
    <source>
        <strain evidence="1 2">130c</strain>
    </source>
</reference>
<proteinExistence type="predicted"/>
<evidence type="ECO:0000313" key="2">
    <source>
        <dbReference type="Proteomes" id="UP000039865"/>
    </source>
</evidence>
<organism evidence="1 2">
    <name type="scientific">Stylonychia lemnae</name>
    <name type="common">Ciliate</name>
    <dbReference type="NCBI Taxonomy" id="5949"/>
    <lineage>
        <taxon>Eukaryota</taxon>
        <taxon>Sar</taxon>
        <taxon>Alveolata</taxon>
        <taxon>Ciliophora</taxon>
        <taxon>Intramacronucleata</taxon>
        <taxon>Spirotrichea</taxon>
        <taxon>Stichotrichia</taxon>
        <taxon>Sporadotrichida</taxon>
        <taxon>Oxytrichidae</taxon>
        <taxon>Stylonychinae</taxon>
        <taxon>Stylonychia</taxon>
    </lineage>
</organism>
<gene>
    <name evidence="1" type="primary">Contig4745.g5064</name>
    <name evidence="1" type="ORF">STYLEM_14119</name>
</gene>
<sequence>MNQNLRRNLGKFEKFIEPHQFGSSLLFKSKEETEKLFHQYQSLLTEGKQPEITTNSDHKLLDMFFVARIAQQSKQHGEAIFSFIDQTIKSQPKFDLGNAKENFSYARIWQTLTNQRQIAKNDIFLKLIEVGEMQLSKIQADNLAMIMNSLLQMLENQGNQLSESNIRILKEFYSKVKTNFEHKIANSPAEKLQFVIYSILRNLSTSKMTARESQFFQPLSKECVYKIIEAVELCFQDSKLFYKIDSVFFLKRLQNELSPEIISLIDQMVGNTKTIKEDIFLLQTNQILRFIEILNPSQYIKFIKLTEQQIGNQVIPKLYLSEISYFLTLMDKNIPRHKKQIIQIERIQNKIQQRIFTLLDKQEQRHDNANLAQLLKSLSKLEILNERVNFALQNCIIMNLQSNSNLGPHDILYILKAFEEEPKSMEKDLFIFIENIIIKQLEEKNITKPSQFFGLMLQTLRLGHFKQELYLKFLDEIATVYLQDDLKFMDLNIANNILFSYSLLYSSNNMRKTDIDIKAQDHLLKRCFEIIRDKEFNIFSINPLNIYKALVYLSHHKILNQELTDIYDKIQQYFEQYRKTNPIKTDFFQQKQVFQIAKKIFGDDLQYEMECSIDEREVFYVDFWNKNSKVVIDFRGNQHYLFGDTSKHVYHEDLRNKIIQIFGNKCKVLNIRQYTAMVIDDQKEALVKELFS</sequence>
<dbReference type="InParanoid" id="A0A078AS90"/>
<dbReference type="AlphaFoldDB" id="A0A078AS90"/>
<protein>
    <recommendedName>
        <fullName evidence="3">RAP domain-containing protein</fullName>
    </recommendedName>
</protein>
<evidence type="ECO:0000313" key="1">
    <source>
        <dbReference type="EMBL" id="CDW85049.1"/>
    </source>
</evidence>
<accession>A0A078AS90</accession>
<evidence type="ECO:0008006" key="3">
    <source>
        <dbReference type="Google" id="ProtNLM"/>
    </source>
</evidence>